<protein>
    <recommendedName>
        <fullName evidence="2">DC1 domain-containing protein</fullName>
    </recommendedName>
</protein>
<dbReference type="Pfam" id="PF03107">
    <property type="entry name" value="C1_2"/>
    <property type="match status" value="3"/>
</dbReference>
<dbReference type="PANTHER" id="PTHR46288:SF27">
    <property type="entry name" value="CYSTEINE_HISTIDINE-RICH C1 DOMAIN FAMILY PROTEIN"/>
    <property type="match status" value="1"/>
</dbReference>
<dbReference type="InterPro" id="IPR004146">
    <property type="entry name" value="DC1"/>
</dbReference>
<dbReference type="AlphaFoldDB" id="A0A2K1XAU2"/>
<accession>A0A2K1XAU2</accession>
<dbReference type="InParanoid" id="A0A2K1XAU2"/>
<proteinExistence type="predicted"/>
<sequence length="220" mass="25509">MEVEHFSHPDHPLILINQALEYSCELVICSGYEGQIWGPCYSCTSCYFFLHKKCAELPREIKRRIHPRHPLHLLAKSPYEGEYECDRCAKTFKSFVYHCSFCKFDLDIKCAFQPGFFEVDSQFPHKDHPLILNEEKEYHGEGVVCSVCKQPMSGPSYSCTSCNFFLHKKCALGNTHMSRQGGFEHIQNTLTLLLWSSRQRIILHAILIKLNNSIKVQYLI</sequence>
<feature type="domain" description="DC1" evidence="2">
    <location>
        <begin position="6"/>
        <end position="55"/>
    </location>
</feature>
<dbReference type="Proteomes" id="UP000006729">
    <property type="component" value="Chromosome 16"/>
</dbReference>
<dbReference type="SUPFAM" id="SSF57889">
    <property type="entry name" value="Cysteine-rich domain"/>
    <property type="match status" value="2"/>
</dbReference>
<organism evidence="3 4">
    <name type="scientific">Populus trichocarpa</name>
    <name type="common">Western balsam poplar</name>
    <name type="synonym">Populus balsamifera subsp. trichocarpa</name>
    <dbReference type="NCBI Taxonomy" id="3694"/>
    <lineage>
        <taxon>Eukaryota</taxon>
        <taxon>Viridiplantae</taxon>
        <taxon>Streptophyta</taxon>
        <taxon>Embryophyta</taxon>
        <taxon>Tracheophyta</taxon>
        <taxon>Spermatophyta</taxon>
        <taxon>Magnoliopsida</taxon>
        <taxon>eudicotyledons</taxon>
        <taxon>Gunneridae</taxon>
        <taxon>Pentapetalae</taxon>
        <taxon>rosids</taxon>
        <taxon>fabids</taxon>
        <taxon>Malpighiales</taxon>
        <taxon>Salicaceae</taxon>
        <taxon>Saliceae</taxon>
        <taxon>Populus</taxon>
    </lineage>
</organism>
<evidence type="ECO:0000313" key="4">
    <source>
        <dbReference type="Proteomes" id="UP000006729"/>
    </source>
</evidence>
<keyword evidence="1" id="KW-0677">Repeat</keyword>
<reference evidence="3 4" key="1">
    <citation type="journal article" date="2006" name="Science">
        <title>The genome of black cottonwood, Populus trichocarpa (Torr. &amp; Gray).</title>
        <authorList>
            <person name="Tuskan G.A."/>
            <person name="Difazio S."/>
            <person name="Jansson S."/>
            <person name="Bohlmann J."/>
            <person name="Grigoriev I."/>
            <person name="Hellsten U."/>
            <person name="Putnam N."/>
            <person name="Ralph S."/>
            <person name="Rombauts S."/>
            <person name="Salamov A."/>
            <person name="Schein J."/>
            <person name="Sterck L."/>
            <person name="Aerts A."/>
            <person name="Bhalerao R.R."/>
            <person name="Bhalerao R.P."/>
            <person name="Blaudez D."/>
            <person name="Boerjan W."/>
            <person name="Brun A."/>
            <person name="Brunner A."/>
            <person name="Busov V."/>
            <person name="Campbell M."/>
            <person name="Carlson J."/>
            <person name="Chalot M."/>
            <person name="Chapman J."/>
            <person name="Chen G.L."/>
            <person name="Cooper D."/>
            <person name="Coutinho P.M."/>
            <person name="Couturier J."/>
            <person name="Covert S."/>
            <person name="Cronk Q."/>
            <person name="Cunningham R."/>
            <person name="Davis J."/>
            <person name="Degroeve S."/>
            <person name="Dejardin A."/>
            <person name="Depamphilis C."/>
            <person name="Detter J."/>
            <person name="Dirks B."/>
            <person name="Dubchak I."/>
            <person name="Duplessis S."/>
            <person name="Ehlting J."/>
            <person name="Ellis B."/>
            <person name="Gendler K."/>
            <person name="Goodstein D."/>
            <person name="Gribskov M."/>
            <person name="Grimwood J."/>
            <person name="Groover A."/>
            <person name="Gunter L."/>
            <person name="Hamberger B."/>
            <person name="Heinze B."/>
            <person name="Helariutta Y."/>
            <person name="Henrissat B."/>
            <person name="Holligan D."/>
            <person name="Holt R."/>
            <person name="Huang W."/>
            <person name="Islam-Faridi N."/>
            <person name="Jones S."/>
            <person name="Jones-Rhoades M."/>
            <person name="Jorgensen R."/>
            <person name="Joshi C."/>
            <person name="Kangasjarvi J."/>
            <person name="Karlsson J."/>
            <person name="Kelleher C."/>
            <person name="Kirkpatrick R."/>
            <person name="Kirst M."/>
            <person name="Kohler A."/>
            <person name="Kalluri U."/>
            <person name="Larimer F."/>
            <person name="Leebens-Mack J."/>
            <person name="Leple J.C."/>
            <person name="Locascio P."/>
            <person name="Lou Y."/>
            <person name="Lucas S."/>
            <person name="Martin F."/>
            <person name="Montanini B."/>
            <person name="Napoli C."/>
            <person name="Nelson D.R."/>
            <person name="Nelson C."/>
            <person name="Nieminen K."/>
            <person name="Nilsson O."/>
            <person name="Pereda V."/>
            <person name="Peter G."/>
            <person name="Philippe R."/>
            <person name="Pilate G."/>
            <person name="Poliakov A."/>
            <person name="Razumovskaya J."/>
            <person name="Richardson P."/>
            <person name="Rinaldi C."/>
            <person name="Ritland K."/>
            <person name="Rouze P."/>
            <person name="Ryaboy D."/>
            <person name="Schmutz J."/>
            <person name="Schrader J."/>
            <person name="Segerman B."/>
            <person name="Shin H."/>
            <person name="Siddiqui A."/>
            <person name="Sterky F."/>
            <person name="Terry A."/>
            <person name="Tsai C.J."/>
            <person name="Uberbacher E."/>
            <person name="Unneberg P."/>
            <person name="Vahala J."/>
            <person name="Wall K."/>
            <person name="Wessler S."/>
            <person name="Yang G."/>
            <person name="Yin T."/>
            <person name="Douglas C."/>
            <person name="Marra M."/>
            <person name="Sandberg G."/>
            <person name="Van de Peer Y."/>
            <person name="Rokhsar D."/>
        </authorList>
    </citation>
    <scope>NUCLEOTIDE SEQUENCE [LARGE SCALE GENOMIC DNA]</scope>
    <source>
        <strain evidence="4">cv. Nisqually</strain>
    </source>
</reference>
<evidence type="ECO:0000313" key="3">
    <source>
        <dbReference type="EMBL" id="PNS97880.1"/>
    </source>
</evidence>
<dbReference type="Gene3D" id="3.30.40.10">
    <property type="entry name" value="Zinc/RING finger domain, C3HC4 (zinc finger)"/>
    <property type="match status" value="1"/>
</dbReference>
<dbReference type="InterPro" id="IPR046349">
    <property type="entry name" value="C1-like_sf"/>
</dbReference>
<dbReference type="STRING" id="3694.A0A2K1XAU2"/>
<gene>
    <name evidence="3" type="ORF">POPTR_016G047100</name>
</gene>
<dbReference type="EMBL" id="CM009305">
    <property type="protein sequence ID" value="PNS97880.1"/>
    <property type="molecule type" value="Genomic_DNA"/>
</dbReference>
<evidence type="ECO:0000256" key="1">
    <source>
        <dbReference type="ARBA" id="ARBA00022737"/>
    </source>
</evidence>
<keyword evidence="4" id="KW-1185">Reference proteome</keyword>
<feature type="domain" description="DC1" evidence="2">
    <location>
        <begin position="65"/>
        <end position="111"/>
    </location>
</feature>
<dbReference type="InterPro" id="IPR013083">
    <property type="entry name" value="Znf_RING/FYVE/PHD"/>
</dbReference>
<feature type="domain" description="DC1" evidence="2">
    <location>
        <begin position="125"/>
        <end position="171"/>
    </location>
</feature>
<dbReference type="PANTHER" id="PTHR46288">
    <property type="entry name" value="PHORBOL-ESTER/DAG-TYPE DOMAIN-CONTAINING PROTEIN"/>
    <property type="match status" value="1"/>
</dbReference>
<evidence type="ECO:0000259" key="2">
    <source>
        <dbReference type="Pfam" id="PF03107"/>
    </source>
</evidence>
<name>A0A2K1XAU2_POPTR</name>